<dbReference type="EMBL" id="JAOB01000029">
    <property type="protein sequence ID" value="EUA56562.1"/>
    <property type="molecule type" value="Genomic_DNA"/>
</dbReference>
<proteinExistence type="predicted"/>
<reference evidence="3" key="1">
    <citation type="submission" date="2014-01" db="EMBL/GenBank/DDBJ databases">
        <authorList>
            <person name="Brown-Elliot B."/>
            <person name="Wallace R."/>
            <person name="Lenaerts A."/>
            <person name="Ordway D."/>
            <person name="DeGroote M.A."/>
            <person name="Parker T."/>
            <person name="Sizemore C."/>
            <person name="Tallon L.J."/>
            <person name="Sadzewicz L.K."/>
            <person name="Sengamalay N."/>
            <person name="Fraser C.M."/>
            <person name="Hine E."/>
            <person name="Shefchek K.A."/>
            <person name="Das S.P."/>
            <person name="Tettelin H."/>
        </authorList>
    </citation>
    <scope>NUCLEOTIDE SEQUENCE [LARGE SCALE GENOMIC DNA]</scope>
    <source>
        <strain evidence="3">4042</strain>
    </source>
</reference>
<feature type="compositionally biased region" description="Basic residues" evidence="1">
    <location>
        <begin position="79"/>
        <end position="88"/>
    </location>
</feature>
<dbReference type="PANTHER" id="PTHR40763">
    <property type="entry name" value="MEMBRANE PROTEIN-RELATED"/>
    <property type="match status" value="1"/>
</dbReference>
<dbReference type="InterPro" id="IPR012551">
    <property type="entry name" value="DUF1707_SHOCT-like"/>
</dbReference>
<evidence type="ECO:0000259" key="2">
    <source>
        <dbReference type="Pfam" id="PF08044"/>
    </source>
</evidence>
<feature type="domain" description="DUF1707" evidence="2">
    <location>
        <begin position="20"/>
        <end position="72"/>
    </location>
</feature>
<dbReference type="Pfam" id="PF08044">
    <property type="entry name" value="DUF1707"/>
    <property type="match status" value="1"/>
</dbReference>
<evidence type="ECO:0000313" key="3">
    <source>
        <dbReference type="EMBL" id="EUA56562.1"/>
    </source>
</evidence>
<evidence type="ECO:0000256" key="1">
    <source>
        <dbReference type="SAM" id="MobiDB-lite"/>
    </source>
</evidence>
<organism evidence="3">
    <name type="scientific">Mycobacterium xenopi 4042</name>
    <dbReference type="NCBI Taxonomy" id="1299334"/>
    <lineage>
        <taxon>Bacteria</taxon>
        <taxon>Bacillati</taxon>
        <taxon>Actinomycetota</taxon>
        <taxon>Actinomycetes</taxon>
        <taxon>Mycobacteriales</taxon>
        <taxon>Mycobacteriaceae</taxon>
        <taxon>Mycobacterium</taxon>
    </lineage>
</organism>
<name>X8CJK5_MYCXE</name>
<gene>
    <name evidence="3" type="ORF">I553_8610</name>
</gene>
<dbReference type="AlphaFoldDB" id="X8CJK5"/>
<comment type="caution">
    <text evidence="3">The sequence shown here is derived from an EMBL/GenBank/DDBJ whole genome shotgun (WGS) entry which is preliminary data.</text>
</comment>
<dbReference type="PANTHER" id="PTHR40763:SF4">
    <property type="entry name" value="DUF1707 DOMAIN-CONTAINING PROTEIN"/>
    <property type="match status" value="1"/>
</dbReference>
<feature type="region of interest" description="Disordered" evidence="1">
    <location>
        <begin position="74"/>
        <end position="94"/>
    </location>
</feature>
<sequence>MHLAGCHTIVAVATRQTPATRAKDSDREQTCRALDTALSDGELSMEEHRERIKAATSAVTLGELQTLVADLQSAPARCNHPHPRHRPGRAAGAS</sequence>
<accession>X8CJK5</accession>
<dbReference type="PATRIC" id="fig|1299334.3.peg.2711"/>
<protein>
    <recommendedName>
        <fullName evidence="2">DUF1707 domain-containing protein</fullName>
    </recommendedName>
</protein>